<evidence type="ECO:0000256" key="2">
    <source>
        <dbReference type="ARBA" id="ARBA00022670"/>
    </source>
</evidence>
<dbReference type="RefSeq" id="WP_218094557.1">
    <property type="nucleotide sequence ID" value="NZ_CAJVAS010000029.1"/>
</dbReference>
<accession>A0A916K811</accession>
<comment type="similarity">
    <text evidence="1">Belongs to the UPF0758 family.</text>
</comment>
<dbReference type="PANTHER" id="PTHR30471:SF3">
    <property type="entry name" value="UPF0758 PROTEIN YEES-RELATED"/>
    <property type="match status" value="1"/>
</dbReference>
<gene>
    <name evidence="8" type="ORF">PAESOLCIP111_04847</name>
</gene>
<dbReference type="AlphaFoldDB" id="A0A916K811"/>
<dbReference type="CDD" id="cd08071">
    <property type="entry name" value="MPN_DUF2466"/>
    <property type="match status" value="1"/>
</dbReference>
<keyword evidence="4" id="KW-0378">Hydrolase</keyword>
<dbReference type="PROSITE" id="PS50249">
    <property type="entry name" value="MPN"/>
    <property type="match status" value="1"/>
</dbReference>
<dbReference type="InterPro" id="IPR001405">
    <property type="entry name" value="UPF0758"/>
</dbReference>
<dbReference type="Pfam" id="PF04002">
    <property type="entry name" value="RadC"/>
    <property type="match status" value="1"/>
</dbReference>
<dbReference type="NCBIfam" id="TIGR00608">
    <property type="entry name" value="radc"/>
    <property type="match status" value="1"/>
</dbReference>
<keyword evidence="2" id="KW-0645">Protease</keyword>
<dbReference type="InterPro" id="IPR025657">
    <property type="entry name" value="RadC_JAB"/>
</dbReference>
<dbReference type="Proteomes" id="UP000693672">
    <property type="component" value="Unassembled WGS sequence"/>
</dbReference>
<keyword evidence="9" id="KW-1185">Reference proteome</keyword>
<proteinExistence type="inferred from homology"/>
<dbReference type="EMBL" id="CAJVAS010000029">
    <property type="protein sequence ID" value="CAG7644926.1"/>
    <property type="molecule type" value="Genomic_DNA"/>
</dbReference>
<evidence type="ECO:0000256" key="1">
    <source>
        <dbReference type="ARBA" id="ARBA00010243"/>
    </source>
</evidence>
<sequence length="202" mass="22628">MHPNKRDELKHLISESLREKPDSYTVQSLFEKFPTIPELMDASEPLLMNIKGIGWGKARQLTALFKLVKTLSIPSHDQCMIRSPKDAFDILEPELRYSTKEHFICLFLNTKNRVLHHEIVSIGSLNAAIVHPREVFRAAIQRCSASIICAHNHPSGDSTPSPEDISLTKRLVSVGELVGIEVLDHIIIGSGNFVSLKEQGLM</sequence>
<dbReference type="PROSITE" id="PS01302">
    <property type="entry name" value="UPF0758"/>
    <property type="match status" value="1"/>
</dbReference>
<evidence type="ECO:0000313" key="9">
    <source>
        <dbReference type="Proteomes" id="UP000693672"/>
    </source>
</evidence>
<dbReference type="GO" id="GO:0008237">
    <property type="term" value="F:metallopeptidase activity"/>
    <property type="evidence" value="ECO:0007669"/>
    <property type="project" value="UniProtKB-KW"/>
</dbReference>
<keyword evidence="6" id="KW-0482">Metalloprotease</keyword>
<name>A0A916K811_9BACL</name>
<protein>
    <recommendedName>
        <fullName evidence="7">MPN domain-containing protein</fullName>
    </recommendedName>
</protein>
<evidence type="ECO:0000259" key="7">
    <source>
        <dbReference type="PROSITE" id="PS50249"/>
    </source>
</evidence>
<evidence type="ECO:0000256" key="5">
    <source>
        <dbReference type="ARBA" id="ARBA00022833"/>
    </source>
</evidence>
<dbReference type="InterPro" id="IPR020891">
    <property type="entry name" value="UPF0758_CS"/>
</dbReference>
<comment type="caution">
    <text evidence="8">The sequence shown here is derived from an EMBL/GenBank/DDBJ whole genome shotgun (WGS) entry which is preliminary data.</text>
</comment>
<dbReference type="PANTHER" id="PTHR30471">
    <property type="entry name" value="DNA REPAIR PROTEIN RADC"/>
    <property type="match status" value="1"/>
</dbReference>
<keyword evidence="3" id="KW-0479">Metal-binding</keyword>
<dbReference type="GO" id="GO:0006508">
    <property type="term" value="P:proteolysis"/>
    <property type="evidence" value="ECO:0007669"/>
    <property type="project" value="UniProtKB-KW"/>
</dbReference>
<evidence type="ECO:0000256" key="3">
    <source>
        <dbReference type="ARBA" id="ARBA00022723"/>
    </source>
</evidence>
<evidence type="ECO:0000313" key="8">
    <source>
        <dbReference type="EMBL" id="CAG7644926.1"/>
    </source>
</evidence>
<feature type="domain" description="MPN" evidence="7">
    <location>
        <begin position="80"/>
        <end position="202"/>
    </location>
</feature>
<evidence type="ECO:0000256" key="4">
    <source>
        <dbReference type="ARBA" id="ARBA00022801"/>
    </source>
</evidence>
<dbReference type="NCBIfam" id="NF000642">
    <property type="entry name" value="PRK00024.1"/>
    <property type="match status" value="1"/>
</dbReference>
<dbReference type="InterPro" id="IPR037518">
    <property type="entry name" value="MPN"/>
</dbReference>
<organism evidence="8 9">
    <name type="scientific">Paenibacillus solanacearum</name>
    <dbReference type="NCBI Taxonomy" id="2048548"/>
    <lineage>
        <taxon>Bacteria</taxon>
        <taxon>Bacillati</taxon>
        <taxon>Bacillota</taxon>
        <taxon>Bacilli</taxon>
        <taxon>Bacillales</taxon>
        <taxon>Paenibacillaceae</taxon>
        <taxon>Paenibacillus</taxon>
    </lineage>
</organism>
<evidence type="ECO:0000256" key="6">
    <source>
        <dbReference type="ARBA" id="ARBA00023049"/>
    </source>
</evidence>
<reference evidence="8" key="1">
    <citation type="submission" date="2021-06" db="EMBL/GenBank/DDBJ databases">
        <authorList>
            <person name="Criscuolo A."/>
        </authorList>
    </citation>
    <scope>NUCLEOTIDE SEQUENCE</scope>
    <source>
        <strain evidence="8">CIP111600</strain>
    </source>
</reference>
<dbReference type="GO" id="GO:0046872">
    <property type="term" value="F:metal ion binding"/>
    <property type="evidence" value="ECO:0007669"/>
    <property type="project" value="UniProtKB-KW"/>
</dbReference>
<keyword evidence="5" id="KW-0862">Zinc</keyword>